<evidence type="ECO:0000256" key="6">
    <source>
        <dbReference type="SAM" id="MobiDB-lite"/>
    </source>
</evidence>
<feature type="domain" description="AGC-kinase C-terminal" evidence="7">
    <location>
        <begin position="44"/>
        <end position="102"/>
    </location>
</feature>
<evidence type="ECO:0000259" key="7">
    <source>
        <dbReference type="PROSITE" id="PS51285"/>
    </source>
</evidence>
<dbReference type="GO" id="GO:0004674">
    <property type="term" value="F:protein serine/threonine kinase activity"/>
    <property type="evidence" value="ECO:0007669"/>
    <property type="project" value="UniProtKB-KW"/>
</dbReference>
<evidence type="ECO:0000313" key="8">
    <source>
        <dbReference type="EMBL" id="GHP08074.1"/>
    </source>
</evidence>
<dbReference type="OrthoDB" id="354826at2759"/>
<evidence type="ECO:0000256" key="5">
    <source>
        <dbReference type="ARBA" id="ARBA00022840"/>
    </source>
</evidence>
<dbReference type="InterPro" id="IPR000961">
    <property type="entry name" value="AGC-kinase_C"/>
</dbReference>
<organism evidence="8 9">
    <name type="scientific">Pycnococcus provasolii</name>
    <dbReference type="NCBI Taxonomy" id="41880"/>
    <lineage>
        <taxon>Eukaryota</taxon>
        <taxon>Viridiplantae</taxon>
        <taxon>Chlorophyta</taxon>
        <taxon>Pseudoscourfieldiophyceae</taxon>
        <taxon>Pseudoscourfieldiales</taxon>
        <taxon>Pycnococcaceae</taxon>
        <taxon>Pycnococcus</taxon>
    </lineage>
</organism>
<evidence type="ECO:0000313" key="9">
    <source>
        <dbReference type="Proteomes" id="UP000660262"/>
    </source>
</evidence>
<dbReference type="AlphaFoldDB" id="A0A830HLM1"/>
<dbReference type="PANTHER" id="PTHR24351">
    <property type="entry name" value="RIBOSOMAL PROTEIN S6 KINASE"/>
    <property type="match status" value="1"/>
</dbReference>
<dbReference type="InterPro" id="IPR011009">
    <property type="entry name" value="Kinase-like_dom_sf"/>
</dbReference>
<dbReference type="EMBL" id="BNJQ01000019">
    <property type="protein sequence ID" value="GHP08074.1"/>
    <property type="molecule type" value="Genomic_DNA"/>
</dbReference>
<evidence type="ECO:0000256" key="4">
    <source>
        <dbReference type="ARBA" id="ARBA00022777"/>
    </source>
</evidence>
<evidence type="ECO:0000256" key="3">
    <source>
        <dbReference type="ARBA" id="ARBA00022741"/>
    </source>
</evidence>
<accession>A0A830HLM1</accession>
<feature type="region of interest" description="Disordered" evidence="6">
    <location>
        <begin position="82"/>
        <end position="102"/>
    </location>
</feature>
<keyword evidence="4" id="KW-0418">Kinase</keyword>
<keyword evidence="5" id="KW-0067">ATP-binding</keyword>
<dbReference type="SUPFAM" id="SSF56112">
    <property type="entry name" value="Protein kinase-like (PK-like)"/>
    <property type="match status" value="1"/>
</dbReference>
<dbReference type="Gene3D" id="1.10.510.10">
    <property type="entry name" value="Transferase(Phosphotransferase) domain 1"/>
    <property type="match status" value="1"/>
</dbReference>
<name>A0A830HLM1_9CHLO</name>
<proteinExistence type="predicted"/>
<keyword evidence="3" id="KW-0547">Nucleotide-binding</keyword>
<evidence type="ECO:0000256" key="1">
    <source>
        <dbReference type="ARBA" id="ARBA00022527"/>
    </source>
</evidence>
<keyword evidence="9" id="KW-1185">Reference proteome</keyword>
<keyword evidence="1" id="KW-0723">Serine/threonine-protein kinase</keyword>
<evidence type="ECO:0000256" key="2">
    <source>
        <dbReference type="ARBA" id="ARBA00022679"/>
    </source>
</evidence>
<gene>
    <name evidence="8" type="ORF">PPROV_000681600</name>
</gene>
<sequence length="102" mass="11617">MQFPSDFDATAKMTVKGLLDRSPARRLGCGVVGLQDIMRSPFFEHINFDKVETRSYKPPFVPTDLFEFDSLSEDLKKEGKRVVSDRTRAALEPTSDPEFPDF</sequence>
<keyword evidence="2" id="KW-0808">Transferase</keyword>
<dbReference type="Proteomes" id="UP000660262">
    <property type="component" value="Unassembled WGS sequence"/>
</dbReference>
<protein>
    <recommendedName>
        <fullName evidence="7">AGC-kinase C-terminal domain-containing protein</fullName>
    </recommendedName>
</protein>
<dbReference type="PROSITE" id="PS51285">
    <property type="entry name" value="AGC_KINASE_CTER"/>
    <property type="match status" value="1"/>
</dbReference>
<reference evidence="8" key="1">
    <citation type="submission" date="2020-10" db="EMBL/GenBank/DDBJ databases">
        <title>Unveiling of a novel bifunctional photoreceptor, Dualchrome1, isolated from a cosmopolitan green alga.</title>
        <authorList>
            <person name="Suzuki S."/>
            <person name="Kawachi M."/>
        </authorList>
    </citation>
    <scope>NUCLEOTIDE SEQUENCE</scope>
    <source>
        <strain evidence="8">NIES 2893</strain>
    </source>
</reference>
<comment type="caution">
    <text evidence="8">The sequence shown here is derived from an EMBL/GenBank/DDBJ whole genome shotgun (WGS) entry which is preliminary data.</text>
</comment>
<dbReference type="GO" id="GO:0005524">
    <property type="term" value="F:ATP binding"/>
    <property type="evidence" value="ECO:0007669"/>
    <property type="project" value="UniProtKB-KW"/>
</dbReference>